<sequence>MSATTTIADTPRPYTLQEKEIPAQAFEIKSTFYMSIEPLVKALLLFRSPETERELLRLSMVPAHVEETTVYLVLALYNTTKSDQLHVPLPDLSVLLDRIEYKTMEPFEPYKLIFYLLIKVVVIDLLVPHDPHKQLPPPSGPCRTYNPFEIIDAQIKSTQLTKLRTFVDFFHLDHLAREILPNLENLESVQARDEGTPQVIREWEEMWARARENSPLKCQNLESMAIPAWLDYTIEKRRLPSGKINESDATGSLLRRLIRNSRVLERLTQEDHKIVVEGGRLDRLFMILKMCAEIGPGFRVWMQRALALWVNALPGESDLEKQWIWQIKPAVYEGPVTIMAKENCVTRGGEPVEGTMGIWAMLSPNGQKGFCTIQERANEIFLFDLGDLVLYGEQLVQLKNWKCWENGIWGQVKTDGRH</sequence>
<dbReference type="Proteomes" id="UP000185904">
    <property type="component" value="Unassembled WGS sequence"/>
</dbReference>
<evidence type="ECO:0000313" key="1">
    <source>
        <dbReference type="EMBL" id="OAL33351.1"/>
    </source>
</evidence>
<gene>
    <name evidence="1" type="ORF">AYO20_07362</name>
</gene>
<dbReference type="EMBL" id="LVCJ01000051">
    <property type="protein sequence ID" value="OAL33351.1"/>
    <property type="molecule type" value="Genomic_DNA"/>
</dbReference>
<reference evidence="1 2" key="1">
    <citation type="submission" date="2016-03" db="EMBL/GenBank/DDBJ databases">
        <title>The draft genome sequence of Fonsecaea nubica causative agent of cutaneous subcutaneous infection in human host.</title>
        <authorList>
            <person name="Costa F."/>
            <person name="Sybren D.H."/>
            <person name="Raittz R.T."/>
            <person name="Weiss V.A."/>
            <person name="Leao A.C."/>
            <person name="Gomes R."/>
            <person name="De Souza E.M."/>
            <person name="Pedrosa F.O."/>
            <person name="Steffens M.B."/>
            <person name="Bombassaro A."/>
            <person name="Tadra-Sfeir M.Z."/>
            <person name="Moreno L.F."/>
            <person name="Najafzadeh M.J."/>
            <person name="Felipe M.S."/>
            <person name="Teixeira M."/>
            <person name="Sun J."/>
            <person name="Xi L."/>
            <person name="Castro M.A."/>
            <person name="Vicente V.A."/>
        </authorList>
    </citation>
    <scope>NUCLEOTIDE SEQUENCE [LARGE SCALE GENOMIC DNA]</scope>
    <source>
        <strain evidence="1 2">CBS 269.64</strain>
    </source>
</reference>
<dbReference type="GeneID" id="34590774"/>
<comment type="caution">
    <text evidence="1">The sequence shown here is derived from an EMBL/GenBank/DDBJ whole genome shotgun (WGS) entry which is preliminary data.</text>
</comment>
<name>A0A178CWQ5_9EURO</name>
<proteinExistence type="predicted"/>
<accession>A0A178CWQ5</accession>
<protein>
    <submittedName>
        <fullName evidence="1">Uncharacterized protein</fullName>
    </submittedName>
</protein>
<organism evidence="1 2">
    <name type="scientific">Fonsecaea nubica</name>
    <dbReference type="NCBI Taxonomy" id="856822"/>
    <lineage>
        <taxon>Eukaryota</taxon>
        <taxon>Fungi</taxon>
        <taxon>Dikarya</taxon>
        <taxon>Ascomycota</taxon>
        <taxon>Pezizomycotina</taxon>
        <taxon>Eurotiomycetes</taxon>
        <taxon>Chaetothyriomycetidae</taxon>
        <taxon>Chaetothyriales</taxon>
        <taxon>Herpotrichiellaceae</taxon>
        <taxon>Fonsecaea</taxon>
    </lineage>
</organism>
<dbReference type="OrthoDB" id="10623088at2759"/>
<keyword evidence="2" id="KW-1185">Reference proteome</keyword>
<dbReference type="AlphaFoldDB" id="A0A178CWQ5"/>
<evidence type="ECO:0000313" key="2">
    <source>
        <dbReference type="Proteomes" id="UP000185904"/>
    </source>
</evidence>
<dbReference type="RefSeq" id="XP_022498363.1">
    <property type="nucleotide sequence ID" value="XM_022645648.1"/>
</dbReference>